<evidence type="ECO:0000313" key="2">
    <source>
        <dbReference type="Proteomes" id="UP000311605"/>
    </source>
</evidence>
<dbReference type="EMBL" id="VDMN01000009">
    <property type="protein sequence ID" value="TNM60325.1"/>
    <property type="molecule type" value="Genomic_DNA"/>
</dbReference>
<name>A0A5C4XA11_9HYPH</name>
<protein>
    <submittedName>
        <fullName evidence="1">Uncharacterized protein</fullName>
    </submittedName>
</protein>
<reference evidence="1 2" key="1">
    <citation type="submission" date="2019-06" db="EMBL/GenBank/DDBJ databases">
        <title>The draft genome of Rhizobium smilacinae PTYR-5.</title>
        <authorList>
            <person name="Liu L."/>
            <person name="Li L."/>
            <person name="Zhang X."/>
        </authorList>
    </citation>
    <scope>NUCLEOTIDE SEQUENCE [LARGE SCALE GENOMIC DNA]</scope>
    <source>
        <strain evidence="1 2">PTYR-5</strain>
    </source>
</reference>
<organism evidence="1 2">
    <name type="scientific">Aliirhizobium smilacinae</name>
    <dbReference type="NCBI Taxonomy" id="1395944"/>
    <lineage>
        <taxon>Bacteria</taxon>
        <taxon>Pseudomonadati</taxon>
        <taxon>Pseudomonadota</taxon>
        <taxon>Alphaproteobacteria</taxon>
        <taxon>Hyphomicrobiales</taxon>
        <taxon>Rhizobiaceae</taxon>
        <taxon>Aliirhizobium</taxon>
    </lineage>
</organism>
<keyword evidence="2" id="KW-1185">Reference proteome</keyword>
<dbReference type="RefSeq" id="WP_139679224.1">
    <property type="nucleotide sequence ID" value="NZ_VDMN01000009.1"/>
</dbReference>
<accession>A0A5C4XA11</accession>
<dbReference type="Proteomes" id="UP000311605">
    <property type="component" value="Unassembled WGS sequence"/>
</dbReference>
<evidence type="ECO:0000313" key="1">
    <source>
        <dbReference type="EMBL" id="TNM60325.1"/>
    </source>
</evidence>
<gene>
    <name evidence="1" type="ORF">FHP24_26385</name>
</gene>
<dbReference type="AlphaFoldDB" id="A0A5C4XA11"/>
<proteinExistence type="predicted"/>
<sequence>MGYDAQLLNLTAFKTISLATGAFPRPRRSEILDAASMVAQISYPAETDLIRGMQARPCAPSIAPALDTENEMVELATGGSASIATETLRADGARRGLSVAAIRSAHKGAARSTLLNVGMTTALTDTENGAQRDSLLHKEQRRQGTIAMHCVLGLFTEGESDFTKSEVAIEANFSIEARRAGVSLAFAEEGHEESLARRVREGIWSIAQLAHPRGECGHFGPSMD</sequence>
<comment type="caution">
    <text evidence="1">The sequence shown here is derived from an EMBL/GenBank/DDBJ whole genome shotgun (WGS) entry which is preliminary data.</text>
</comment>